<dbReference type="GO" id="GO:0043565">
    <property type="term" value="F:sequence-specific DNA binding"/>
    <property type="evidence" value="ECO:0007669"/>
    <property type="project" value="TreeGrafter"/>
</dbReference>
<evidence type="ECO:0000256" key="2">
    <source>
        <dbReference type="ARBA" id="ARBA00023015"/>
    </source>
</evidence>
<dbReference type="InterPro" id="IPR058163">
    <property type="entry name" value="LysR-type_TF_proteobact-type"/>
</dbReference>
<name>A0A3G4VIU6_9VIBR</name>
<keyword evidence="3" id="KW-0238">DNA-binding</keyword>
<dbReference type="GO" id="GO:0006351">
    <property type="term" value="P:DNA-templated transcription"/>
    <property type="evidence" value="ECO:0007669"/>
    <property type="project" value="TreeGrafter"/>
</dbReference>
<dbReference type="Pfam" id="PF00126">
    <property type="entry name" value="HTH_1"/>
    <property type="match status" value="1"/>
</dbReference>
<dbReference type="InterPro" id="IPR036390">
    <property type="entry name" value="WH_DNA-bd_sf"/>
</dbReference>
<dbReference type="InterPro" id="IPR036388">
    <property type="entry name" value="WH-like_DNA-bd_sf"/>
</dbReference>
<dbReference type="Gene3D" id="3.40.190.290">
    <property type="match status" value="1"/>
</dbReference>
<reference evidence="6 7" key="1">
    <citation type="submission" date="2018-11" db="EMBL/GenBank/DDBJ databases">
        <title>Complete Genome Sequence of Vbrio mediterranei 117-T6: a Potential Pathogen Bacteria Isolated from the Conchocelis of Pyropia.</title>
        <authorList>
            <person name="Liu Q."/>
        </authorList>
    </citation>
    <scope>NUCLEOTIDE SEQUENCE [LARGE SCALE GENOMIC DNA]</scope>
    <source>
        <strain evidence="6 7">117-T6</strain>
    </source>
</reference>
<comment type="similarity">
    <text evidence="1">Belongs to the LysR transcriptional regulatory family.</text>
</comment>
<dbReference type="SUPFAM" id="SSF53850">
    <property type="entry name" value="Periplasmic binding protein-like II"/>
    <property type="match status" value="1"/>
</dbReference>
<dbReference type="GO" id="GO:0003700">
    <property type="term" value="F:DNA-binding transcription factor activity"/>
    <property type="evidence" value="ECO:0007669"/>
    <property type="project" value="InterPro"/>
</dbReference>
<sequence>MNKLRLMSIYVQIIESGSITKAADKLGVSKSVVSSALKQLENELNTSLLKRTTRKQMLTSTGERFYHQCALMQEHAESAWIEASESMNTPSGRLSVTAPHALMQSIVIPALADTFNDFSDVTLNLVSDDDHVDIIQQDIDLAIRVGASGDSNLKQRKLGQFSDVLCQSKNNEVDITSCQYVAQHWQPAQIHHRELNTEQELTFVPAHRVNTIYDAIRLIERGFGIGLVPEFLLGETMAIKPVAEIEKTKPNPIYSLHPYQAHVPLTVSMAISAIEQRINTLLIDS</sequence>
<dbReference type="InterPro" id="IPR000847">
    <property type="entry name" value="LysR_HTH_N"/>
</dbReference>
<dbReference type="Proteomes" id="UP000279760">
    <property type="component" value="Chromosome 2"/>
</dbReference>
<gene>
    <name evidence="6" type="ORF">ECB94_26285</name>
</gene>
<dbReference type="EMBL" id="CP033578">
    <property type="protein sequence ID" value="AYV24744.1"/>
    <property type="molecule type" value="Genomic_DNA"/>
</dbReference>
<dbReference type="PANTHER" id="PTHR30537">
    <property type="entry name" value="HTH-TYPE TRANSCRIPTIONAL REGULATOR"/>
    <property type="match status" value="1"/>
</dbReference>
<dbReference type="FunFam" id="1.10.10.10:FF:000001">
    <property type="entry name" value="LysR family transcriptional regulator"/>
    <property type="match status" value="1"/>
</dbReference>
<evidence type="ECO:0000256" key="3">
    <source>
        <dbReference type="ARBA" id="ARBA00023125"/>
    </source>
</evidence>
<dbReference type="AlphaFoldDB" id="A0A3G4VIU6"/>
<evidence type="ECO:0000313" key="6">
    <source>
        <dbReference type="EMBL" id="AYV24744.1"/>
    </source>
</evidence>
<dbReference type="PROSITE" id="PS50931">
    <property type="entry name" value="HTH_LYSR"/>
    <property type="match status" value="1"/>
</dbReference>
<feature type="domain" description="HTH lysR-type" evidence="5">
    <location>
        <begin position="1"/>
        <end position="59"/>
    </location>
</feature>
<accession>A0A3G4VIU6</accession>
<protein>
    <submittedName>
        <fullName evidence="6">LysR family transcriptional regulator</fullName>
    </submittedName>
</protein>
<evidence type="ECO:0000313" key="7">
    <source>
        <dbReference type="Proteomes" id="UP000279760"/>
    </source>
</evidence>
<keyword evidence="4" id="KW-0804">Transcription</keyword>
<dbReference type="Gene3D" id="1.10.10.10">
    <property type="entry name" value="Winged helix-like DNA-binding domain superfamily/Winged helix DNA-binding domain"/>
    <property type="match status" value="1"/>
</dbReference>
<dbReference type="PANTHER" id="PTHR30537:SF5">
    <property type="entry name" value="HTH-TYPE TRANSCRIPTIONAL ACTIVATOR TTDR-RELATED"/>
    <property type="match status" value="1"/>
</dbReference>
<evidence type="ECO:0000259" key="5">
    <source>
        <dbReference type="PROSITE" id="PS50931"/>
    </source>
</evidence>
<proteinExistence type="inferred from homology"/>
<dbReference type="PRINTS" id="PR00039">
    <property type="entry name" value="HTHLYSR"/>
</dbReference>
<dbReference type="Pfam" id="PF03466">
    <property type="entry name" value="LysR_substrate"/>
    <property type="match status" value="1"/>
</dbReference>
<dbReference type="RefSeq" id="WP_124942157.1">
    <property type="nucleotide sequence ID" value="NZ_CP033578.1"/>
</dbReference>
<dbReference type="SUPFAM" id="SSF46785">
    <property type="entry name" value="Winged helix' DNA-binding domain"/>
    <property type="match status" value="1"/>
</dbReference>
<keyword evidence="2" id="KW-0805">Transcription regulation</keyword>
<evidence type="ECO:0000256" key="1">
    <source>
        <dbReference type="ARBA" id="ARBA00009437"/>
    </source>
</evidence>
<organism evidence="6 7">
    <name type="scientific">Vibrio mediterranei</name>
    <dbReference type="NCBI Taxonomy" id="689"/>
    <lineage>
        <taxon>Bacteria</taxon>
        <taxon>Pseudomonadati</taxon>
        <taxon>Pseudomonadota</taxon>
        <taxon>Gammaproteobacteria</taxon>
        <taxon>Vibrionales</taxon>
        <taxon>Vibrionaceae</taxon>
        <taxon>Vibrio</taxon>
    </lineage>
</organism>
<dbReference type="InterPro" id="IPR005119">
    <property type="entry name" value="LysR_subst-bd"/>
</dbReference>
<evidence type="ECO:0000256" key="4">
    <source>
        <dbReference type="ARBA" id="ARBA00023163"/>
    </source>
</evidence>